<dbReference type="GO" id="GO:0006015">
    <property type="term" value="P:5-phosphoribose 1-diphosphate biosynthetic process"/>
    <property type="evidence" value="ECO:0007669"/>
    <property type="project" value="TreeGrafter"/>
</dbReference>
<dbReference type="Pfam" id="PF00156">
    <property type="entry name" value="Pribosyltran"/>
    <property type="match status" value="1"/>
</dbReference>
<dbReference type="GO" id="GO:0006164">
    <property type="term" value="P:purine nucleotide biosynthetic process"/>
    <property type="evidence" value="ECO:0007669"/>
    <property type="project" value="TreeGrafter"/>
</dbReference>
<dbReference type="Gene3D" id="3.40.50.2020">
    <property type="match status" value="2"/>
</dbReference>
<dbReference type="PANTHER" id="PTHR10210:SF41">
    <property type="entry name" value="RIBOSE-PHOSPHATE PYROPHOSPHOKINASE 1, CHLOROPLASTIC"/>
    <property type="match status" value="1"/>
</dbReference>
<dbReference type="GO" id="GO:0002189">
    <property type="term" value="C:ribose phosphate diphosphokinase complex"/>
    <property type="evidence" value="ECO:0007669"/>
    <property type="project" value="TreeGrafter"/>
</dbReference>
<dbReference type="OrthoDB" id="6086at10239"/>
<dbReference type="SUPFAM" id="SSF53271">
    <property type="entry name" value="PRTase-like"/>
    <property type="match status" value="1"/>
</dbReference>
<feature type="domain" description="Phosphoribosyltransferase" evidence="1">
    <location>
        <begin position="147"/>
        <end position="242"/>
    </location>
</feature>
<dbReference type="EC" id="2.7.6.1" evidence="2"/>
<dbReference type="GeneID" id="26796570"/>
<keyword evidence="2" id="KW-0418">Kinase</keyword>
<dbReference type="CDD" id="cd06223">
    <property type="entry name" value="PRTases_typeI"/>
    <property type="match status" value="1"/>
</dbReference>
<keyword evidence="3" id="KW-1185">Reference proteome</keyword>
<keyword evidence="2" id="KW-0808">Transferase</keyword>
<evidence type="ECO:0000313" key="2">
    <source>
        <dbReference type="EMBL" id="AKO60976.1"/>
    </source>
</evidence>
<dbReference type="EMBL" id="KR534323">
    <property type="protein sequence ID" value="AKO60976.1"/>
    <property type="molecule type" value="Genomic_DNA"/>
</dbReference>
<organism evidence="2 3">
    <name type="scientific">Pseudoalteromonas phage H101</name>
    <dbReference type="NCBI Taxonomy" id="1654919"/>
    <lineage>
        <taxon>Viruses</taxon>
        <taxon>Duplodnaviria</taxon>
        <taxon>Heunggongvirae</taxon>
        <taxon>Uroviricota</taxon>
        <taxon>Caudoviricetes</taxon>
        <taxon>Shandongvirus</taxon>
        <taxon>Shandongvirus H101</taxon>
    </lineage>
</organism>
<dbReference type="KEGG" id="vg:26796570"/>
<name>A0A0H4ISY4_9CAUD</name>
<accession>A0A0H4ISY4</accession>
<dbReference type="RefSeq" id="YP_009225509.1">
    <property type="nucleotide sequence ID" value="NC_029094.1"/>
</dbReference>
<dbReference type="InterPro" id="IPR000836">
    <property type="entry name" value="PRTase_dom"/>
</dbReference>
<dbReference type="GO" id="GO:0004749">
    <property type="term" value="F:ribose phosphate diphosphokinase activity"/>
    <property type="evidence" value="ECO:0007669"/>
    <property type="project" value="UniProtKB-EC"/>
</dbReference>
<proteinExistence type="predicted"/>
<dbReference type="PANTHER" id="PTHR10210">
    <property type="entry name" value="RIBOSE-PHOSPHATE DIPHOSPHOKINASE FAMILY MEMBER"/>
    <property type="match status" value="1"/>
</dbReference>
<evidence type="ECO:0000259" key="1">
    <source>
        <dbReference type="Pfam" id="PF00156"/>
    </source>
</evidence>
<protein>
    <submittedName>
        <fullName evidence="2">Ribose-phosphate pyrophosphokinase</fullName>
        <ecNumber evidence="2">2.7.6.1</ecNumber>
    </submittedName>
</protein>
<dbReference type="Proteomes" id="UP000202763">
    <property type="component" value="Segment"/>
</dbReference>
<dbReference type="GO" id="GO:0000287">
    <property type="term" value="F:magnesium ion binding"/>
    <property type="evidence" value="ECO:0007669"/>
    <property type="project" value="InterPro"/>
</dbReference>
<dbReference type="GO" id="GO:0016301">
    <property type="term" value="F:kinase activity"/>
    <property type="evidence" value="ECO:0007669"/>
    <property type="project" value="UniProtKB-KW"/>
</dbReference>
<dbReference type="InterPro" id="IPR005946">
    <property type="entry name" value="Rib-P_diPkinase"/>
</dbReference>
<sequence>MITVSADNKDIPVNMVEFSDGAITFKLDSLPDQPRYIWIVVDPSTPVYRVREEISLLCSCIENFYGEVIANMKVYLSLEYLPHARADRVFEKGNPSPLYDFLVWLDNIRFSKIFVNDIHNAKILEEYRVDNLIEKSQLQCFKESLSYDFNTDYDIILSPDKGSREKARTIAEHLEVEIYNCEKERDVSTGKIIRSVLPVGVDFSGKKVLIPDDLCDGGYTFIKLAELLKESGAKQVDLYVTHLIAAKGLDNFKGLIDNIYCYQTVGCYINKQNVSDFNERY</sequence>
<dbReference type="InterPro" id="IPR029057">
    <property type="entry name" value="PRTase-like"/>
</dbReference>
<reference evidence="2 3" key="1">
    <citation type="submission" date="2015-05" db="EMBL/GenBank/DDBJ databases">
        <authorList>
            <person name="Wang D.B."/>
            <person name="Wang M."/>
        </authorList>
    </citation>
    <scope>NUCLEOTIDE SEQUENCE [LARGE SCALE GENOMIC DNA]</scope>
</reference>
<evidence type="ECO:0000313" key="3">
    <source>
        <dbReference type="Proteomes" id="UP000202763"/>
    </source>
</evidence>